<comment type="subcellular location">
    <subcellularLocation>
        <location evidence="2">Membrane</location>
        <topology evidence="2">Peripheral membrane protein</topology>
    </subcellularLocation>
</comment>
<gene>
    <name evidence="17" type="primary">fadD1</name>
    <name evidence="17" type="ORF">HPA02_30500</name>
    <name evidence="18" type="ORF">I7V36_12845</name>
</gene>
<dbReference type="SUPFAM" id="SSF56801">
    <property type="entry name" value="Acetyl-CoA synthetase-like"/>
    <property type="match status" value="1"/>
</dbReference>
<dbReference type="EC" id="6.2.1.3" evidence="12"/>
<dbReference type="InterPro" id="IPR045851">
    <property type="entry name" value="AMP-bd_C_sf"/>
</dbReference>
<evidence type="ECO:0000256" key="11">
    <source>
        <dbReference type="ARBA" id="ARBA00023136"/>
    </source>
</evidence>
<dbReference type="GO" id="GO:0005524">
    <property type="term" value="F:ATP binding"/>
    <property type="evidence" value="ECO:0007669"/>
    <property type="project" value="UniProtKB-KW"/>
</dbReference>
<dbReference type="Proteomes" id="UP000651738">
    <property type="component" value="Unassembled WGS sequence"/>
</dbReference>
<dbReference type="PANTHER" id="PTHR43767:SF8">
    <property type="entry name" value="LONG-CHAIN-FATTY-ACID--COA LIGASE"/>
    <property type="match status" value="1"/>
</dbReference>
<evidence type="ECO:0000313" key="20">
    <source>
        <dbReference type="Proteomes" id="UP000651738"/>
    </source>
</evidence>
<evidence type="ECO:0000256" key="14">
    <source>
        <dbReference type="ARBA" id="ARBA00042773"/>
    </source>
</evidence>
<dbReference type="EMBL" id="BJUK01000048">
    <property type="protein sequence ID" value="GEK48767.1"/>
    <property type="molecule type" value="Genomic_DNA"/>
</dbReference>
<evidence type="ECO:0000256" key="13">
    <source>
        <dbReference type="ARBA" id="ARBA00039545"/>
    </source>
</evidence>
<feature type="domain" description="AMP-dependent synthetase/ligase" evidence="15">
    <location>
        <begin position="26"/>
        <end position="415"/>
    </location>
</feature>
<dbReference type="InterPro" id="IPR000873">
    <property type="entry name" value="AMP-dep_synth/lig_dom"/>
</dbReference>
<keyword evidence="19" id="KW-1185">Reference proteome</keyword>
<dbReference type="AlphaFoldDB" id="A0A510XDH5"/>
<dbReference type="InterPro" id="IPR020845">
    <property type="entry name" value="AMP-binding_CS"/>
</dbReference>
<evidence type="ECO:0000256" key="2">
    <source>
        <dbReference type="ARBA" id="ARBA00004170"/>
    </source>
</evidence>
<dbReference type="OrthoDB" id="9803968at2"/>
<dbReference type="RefSeq" id="WP_146804099.1">
    <property type="nucleotide sequence ID" value="NZ_BJUK01000048.1"/>
</dbReference>
<keyword evidence="5 17" id="KW-0436">Ligase</keyword>
<keyword evidence="6" id="KW-0547">Nucleotide-binding</keyword>
<evidence type="ECO:0000256" key="5">
    <source>
        <dbReference type="ARBA" id="ARBA00022598"/>
    </source>
</evidence>
<evidence type="ECO:0000256" key="9">
    <source>
        <dbReference type="ARBA" id="ARBA00022842"/>
    </source>
</evidence>
<dbReference type="GO" id="GO:0016020">
    <property type="term" value="C:membrane"/>
    <property type="evidence" value="ECO:0007669"/>
    <property type="project" value="UniProtKB-SubCell"/>
</dbReference>
<evidence type="ECO:0000256" key="6">
    <source>
        <dbReference type="ARBA" id="ARBA00022741"/>
    </source>
</evidence>
<comment type="pathway">
    <text evidence="3">Lipid metabolism; fatty acid beta-oxidation.</text>
</comment>
<keyword evidence="11" id="KW-0472">Membrane</keyword>
<evidence type="ECO:0000256" key="10">
    <source>
        <dbReference type="ARBA" id="ARBA00023098"/>
    </source>
</evidence>
<dbReference type="Gene3D" id="3.40.50.12780">
    <property type="entry name" value="N-terminal domain of ligase-like"/>
    <property type="match status" value="1"/>
</dbReference>
<evidence type="ECO:0000313" key="17">
    <source>
        <dbReference type="EMBL" id="GEK48767.1"/>
    </source>
</evidence>
<comment type="cofactor">
    <cofactor evidence="1">
        <name>Mg(2+)</name>
        <dbReference type="ChEBI" id="CHEBI:18420"/>
    </cofactor>
</comment>
<evidence type="ECO:0000256" key="12">
    <source>
        <dbReference type="ARBA" id="ARBA00026121"/>
    </source>
</evidence>
<reference evidence="17 19" key="1">
    <citation type="submission" date="2019-07" db="EMBL/GenBank/DDBJ databases">
        <title>Whole genome shotgun sequence of Halomonas pacifica NBRC 102220.</title>
        <authorList>
            <person name="Hosoyama A."/>
            <person name="Uohara A."/>
            <person name="Ohji S."/>
            <person name="Ichikawa N."/>
        </authorList>
    </citation>
    <scope>NUCLEOTIDE SEQUENCE [LARGE SCALE GENOMIC DNA]</scope>
    <source>
        <strain evidence="17 19">NBRC 102220</strain>
    </source>
</reference>
<dbReference type="Pfam" id="PF13193">
    <property type="entry name" value="AMP-binding_C"/>
    <property type="match status" value="1"/>
</dbReference>
<comment type="similarity">
    <text evidence="4">Belongs to the ATP-dependent AMP-binding enzyme family.</text>
</comment>
<dbReference type="InterPro" id="IPR050237">
    <property type="entry name" value="ATP-dep_AMP-bd_enzyme"/>
</dbReference>
<dbReference type="NCBIfam" id="NF004229">
    <property type="entry name" value="PRK05677.1"/>
    <property type="match status" value="1"/>
</dbReference>
<evidence type="ECO:0000259" key="16">
    <source>
        <dbReference type="Pfam" id="PF13193"/>
    </source>
</evidence>
<evidence type="ECO:0000313" key="19">
    <source>
        <dbReference type="Proteomes" id="UP000321275"/>
    </source>
</evidence>
<evidence type="ECO:0000256" key="1">
    <source>
        <dbReference type="ARBA" id="ARBA00001946"/>
    </source>
</evidence>
<dbReference type="CDD" id="cd05936">
    <property type="entry name" value="FC-FACS_FadD_like"/>
    <property type="match status" value="1"/>
</dbReference>
<evidence type="ECO:0000256" key="3">
    <source>
        <dbReference type="ARBA" id="ARBA00005005"/>
    </source>
</evidence>
<dbReference type="GO" id="GO:0004467">
    <property type="term" value="F:long-chain fatty acid-CoA ligase activity"/>
    <property type="evidence" value="ECO:0007669"/>
    <property type="project" value="UniProtKB-EC"/>
</dbReference>
<accession>A0A510XDH5</accession>
<comment type="caution">
    <text evidence="17">The sequence shown here is derived from an EMBL/GenBank/DDBJ whole genome shotgun (WGS) entry which is preliminary data.</text>
</comment>
<name>A0A510XDH5_9GAMM</name>
<feature type="domain" description="AMP-binding enzyme C-terminal" evidence="16">
    <location>
        <begin position="466"/>
        <end position="540"/>
    </location>
</feature>
<keyword evidence="9" id="KW-0460">Magnesium</keyword>
<dbReference type="FunFam" id="3.30.300.30:FF:000006">
    <property type="entry name" value="Long-chain-fatty-acid--CoA ligase FadD"/>
    <property type="match status" value="1"/>
</dbReference>
<organism evidence="17 19">
    <name type="scientific">Bisbaumannia pacifica</name>
    <dbReference type="NCBI Taxonomy" id="77098"/>
    <lineage>
        <taxon>Bacteria</taxon>
        <taxon>Pseudomonadati</taxon>
        <taxon>Pseudomonadota</taxon>
        <taxon>Gammaproteobacteria</taxon>
        <taxon>Oceanospirillales</taxon>
        <taxon>Halomonadaceae</taxon>
        <taxon>Bisbaumannia</taxon>
    </lineage>
</organism>
<dbReference type="PANTHER" id="PTHR43767">
    <property type="entry name" value="LONG-CHAIN-FATTY-ACID--COA LIGASE"/>
    <property type="match status" value="1"/>
</dbReference>
<dbReference type="Pfam" id="PF00501">
    <property type="entry name" value="AMP-binding"/>
    <property type="match status" value="1"/>
</dbReference>
<dbReference type="Gene3D" id="3.30.300.30">
    <property type="match status" value="1"/>
</dbReference>
<evidence type="ECO:0000313" key="18">
    <source>
        <dbReference type="EMBL" id="MBH8580985.1"/>
    </source>
</evidence>
<evidence type="ECO:0000256" key="7">
    <source>
        <dbReference type="ARBA" id="ARBA00022832"/>
    </source>
</evidence>
<dbReference type="EMBL" id="JAEDAF010000011">
    <property type="protein sequence ID" value="MBH8580985.1"/>
    <property type="molecule type" value="Genomic_DNA"/>
</dbReference>
<dbReference type="InterPro" id="IPR025110">
    <property type="entry name" value="AMP-bd_C"/>
</dbReference>
<evidence type="ECO:0000256" key="4">
    <source>
        <dbReference type="ARBA" id="ARBA00006432"/>
    </source>
</evidence>
<dbReference type="InterPro" id="IPR042099">
    <property type="entry name" value="ANL_N_sf"/>
</dbReference>
<dbReference type="PROSITE" id="PS00455">
    <property type="entry name" value="AMP_BINDING"/>
    <property type="match status" value="1"/>
</dbReference>
<evidence type="ECO:0000259" key="15">
    <source>
        <dbReference type="Pfam" id="PF00501"/>
    </source>
</evidence>
<keyword evidence="8" id="KW-0067">ATP-binding</keyword>
<sequence>MSETAPILSGPELQGLDEYQSVMDVFHASVKRFADKPAFSCMGQVLTYGELDKRSRDFAAWLQHETGLVPGDRIAIQLPNTLQFPVAMFGAMRAGLVVVNTNPLYTEREMAHQFQDSGAKAILILANMADKLEKILDQTAIETVLVTELGDLHGFPKRLLINAVVKHIKKLVPRYSLPQAIPFREALAKGAGQRVEEASLSLEDLAVLQYTGGTTGRAKGAMLTHRNLVANMLQARAAIGAGLGEGCETVIAPLPVYHIYTFTVNCLFLVETGNHSVLIPNPRDLAGFVKTLKGMPFTAFIGLNTLFNALCNRDDFKALDFSRLKLTISGGMALTHAAAERWEQVTGCPVAEGYGMTETSPIVTFNPVDAIQLGTIGKPVAGTRVKVVDAEGQALPFGEAGELCVQGPQVMKGYWNLPEETAEALGEDGWIGTGDIAVLQEDGYVKIVDRKKDMIVVSGFNVYPNEVEDVVASHPDVVEVAAVGVPDDNTGEAVKLFVVSKNPDLDAETLRAWCKKELTGYKVPKTVEFRDELPKTPVGKVLRRELRDGDKSAA</sequence>
<reference evidence="18 20" key="2">
    <citation type="submission" date="2020-12" db="EMBL/GenBank/DDBJ databases">
        <title>Draft genome sequence of Halomonas pacifica strain CARE-V15.</title>
        <authorList>
            <person name="Vignesh N."/>
            <person name="Thabitha A."/>
            <person name="Saravanan R."/>
            <person name="Manigandan V."/>
        </authorList>
    </citation>
    <scope>NUCLEOTIDE SEQUENCE [LARGE SCALE GENOMIC DNA]</scope>
    <source>
        <strain evidence="18 20">CARE-V15</strain>
    </source>
</reference>
<protein>
    <recommendedName>
        <fullName evidence="13">Long-chain-fatty-acid--CoA ligase</fullName>
        <ecNumber evidence="12">6.2.1.3</ecNumber>
    </recommendedName>
    <alternativeName>
        <fullName evidence="14">Long-chain acyl-CoA synthetase</fullName>
    </alternativeName>
</protein>
<dbReference type="Proteomes" id="UP000321275">
    <property type="component" value="Unassembled WGS sequence"/>
</dbReference>
<dbReference type="FunFam" id="3.40.50.12780:FF:000003">
    <property type="entry name" value="Long-chain-fatty-acid--CoA ligase FadD"/>
    <property type="match status" value="1"/>
</dbReference>
<proteinExistence type="inferred from homology"/>
<keyword evidence="7" id="KW-0276">Fatty acid metabolism</keyword>
<evidence type="ECO:0000256" key="8">
    <source>
        <dbReference type="ARBA" id="ARBA00022840"/>
    </source>
</evidence>
<keyword evidence="10" id="KW-0443">Lipid metabolism</keyword>